<accession>A0AAN8CU20</accession>
<dbReference type="EMBL" id="JAULUE010002048">
    <property type="protein sequence ID" value="KAK5910340.1"/>
    <property type="molecule type" value="Genomic_DNA"/>
</dbReference>
<feature type="transmembrane region" description="Helical" evidence="1">
    <location>
        <begin position="20"/>
        <end position="45"/>
    </location>
</feature>
<evidence type="ECO:0000256" key="1">
    <source>
        <dbReference type="SAM" id="Phobius"/>
    </source>
</evidence>
<proteinExistence type="predicted"/>
<organism evidence="2 3">
    <name type="scientific">Champsocephalus esox</name>
    <name type="common">pike icefish</name>
    <dbReference type="NCBI Taxonomy" id="159716"/>
    <lineage>
        <taxon>Eukaryota</taxon>
        <taxon>Metazoa</taxon>
        <taxon>Chordata</taxon>
        <taxon>Craniata</taxon>
        <taxon>Vertebrata</taxon>
        <taxon>Euteleostomi</taxon>
        <taxon>Actinopterygii</taxon>
        <taxon>Neopterygii</taxon>
        <taxon>Teleostei</taxon>
        <taxon>Neoteleostei</taxon>
        <taxon>Acanthomorphata</taxon>
        <taxon>Eupercaria</taxon>
        <taxon>Perciformes</taxon>
        <taxon>Notothenioidei</taxon>
        <taxon>Channichthyidae</taxon>
        <taxon>Champsocephalus</taxon>
    </lineage>
</organism>
<keyword evidence="1" id="KW-0812">Transmembrane</keyword>
<keyword evidence="3" id="KW-1185">Reference proteome</keyword>
<evidence type="ECO:0000313" key="3">
    <source>
        <dbReference type="Proteomes" id="UP001335648"/>
    </source>
</evidence>
<evidence type="ECO:0000313" key="2">
    <source>
        <dbReference type="EMBL" id="KAK5910340.1"/>
    </source>
</evidence>
<keyword evidence="1" id="KW-0472">Membrane</keyword>
<reference evidence="2 3" key="1">
    <citation type="journal article" date="2023" name="Mol. Biol. Evol.">
        <title>Genomics of Secondarily Temperate Adaptation in the Only Non-Antarctic Icefish.</title>
        <authorList>
            <person name="Rivera-Colon A.G."/>
            <person name="Rayamajhi N."/>
            <person name="Minhas B.F."/>
            <person name="Madrigal G."/>
            <person name="Bilyk K.T."/>
            <person name="Yoon V."/>
            <person name="Hune M."/>
            <person name="Gregory S."/>
            <person name="Cheng C.H.C."/>
            <person name="Catchen J.M."/>
        </authorList>
    </citation>
    <scope>NUCLEOTIDE SEQUENCE [LARGE SCALE GENOMIC DNA]</scope>
    <source>
        <strain evidence="2">JC2023a</strain>
    </source>
</reference>
<gene>
    <name evidence="2" type="ORF">CesoFtcFv8_004183</name>
</gene>
<keyword evidence="1" id="KW-1133">Transmembrane helix</keyword>
<dbReference type="Proteomes" id="UP001335648">
    <property type="component" value="Unassembled WGS sequence"/>
</dbReference>
<sequence>MSLETTVPSAMEPDPRTGLSVWAIIAIACNSVVGVLILILFGIIYKACKVPSHQDTMAVFTAMPETKKKPEQKYLLTAA</sequence>
<protein>
    <submittedName>
        <fullName evidence="2">Uncharacterized protein</fullName>
    </submittedName>
</protein>
<dbReference type="AlphaFoldDB" id="A0AAN8CU20"/>
<name>A0AAN8CU20_9TELE</name>
<comment type="caution">
    <text evidence="2">The sequence shown here is derived from an EMBL/GenBank/DDBJ whole genome shotgun (WGS) entry which is preliminary data.</text>
</comment>